<organism evidence="14 15">
    <name type="scientific">Brevibacillus borstelensis AK1</name>
    <dbReference type="NCBI Taxonomy" id="1300222"/>
    <lineage>
        <taxon>Bacteria</taxon>
        <taxon>Bacillati</taxon>
        <taxon>Bacillota</taxon>
        <taxon>Bacilli</taxon>
        <taxon>Bacillales</taxon>
        <taxon>Paenibacillaceae</taxon>
        <taxon>Brevibacillus</taxon>
    </lineage>
</organism>
<feature type="binding site" evidence="10">
    <location>
        <position position="485"/>
    </location>
    <ligand>
        <name>L-glutamate</name>
        <dbReference type="ChEBI" id="CHEBI:29985"/>
    </ligand>
</feature>
<evidence type="ECO:0000313" key="14">
    <source>
        <dbReference type="EMBL" id="EMT54352.1"/>
    </source>
</evidence>
<evidence type="ECO:0000256" key="12">
    <source>
        <dbReference type="SAM" id="SignalP"/>
    </source>
</evidence>
<feature type="binding site" evidence="10">
    <location>
        <position position="112"/>
    </location>
    <ligand>
        <name>L-glutamate</name>
        <dbReference type="ChEBI" id="CHEBI:29985"/>
    </ligand>
</feature>
<dbReference type="Gene3D" id="1.10.246.130">
    <property type="match status" value="1"/>
</dbReference>
<dbReference type="InterPro" id="IPR012854">
    <property type="entry name" value="Cu_amine_oxidase-like_N"/>
</dbReference>
<dbReference type="UniPathway" id="UPA00204"/>
<dbReference type="Proteomes" id="UP000012081">
    <property type="component" value="Unassembled WGS sequence"/>
</dbReference>
<comment type="catalytic activity">
    <reaction evidence="1 11">
        <text>an S-substituted glutathione + H2O = an S-substituted L-cysteinylglycine + L-glutamate</text>
        <dbReference type="Rhea" id="RHEA:59468"/>
        <dbReference type="ChEBI" id="CHEBI:15377"/>
        <dbReference type="ChEBI" id="CHEBI:29985"/>
        <dbReference type="ChEBI" id="CHEBI:90779"/>
        <dbReference type="ChEBI" id="CHEBI:143103"/>
        <dbReference type="EC" id="3.4.19.13"/>
    </reaction>
</comment>
<dbReference type="Gene3D" id="3.60.20.40">
    <property type="match status" value="1"/>
</dbReference>
<evidence type="ECO:0000256" key="10">
    <source>
        <dbReference type="PIRSR" id="PIRSR600101-2"/>
    </source>
</evidence>
<evidence type="ECO:0000259" key="13">
    <source>
        <dbReference type="Pfam" id="PF07833"/>
    </source>
</evidence>
<dbReference type="EC" id="2.3.2.2" evidence="11"/>
<dbReference type="InterPro" id="IPR043137">
    <property type="entry name" value="GGT_ssub_C"/>
</dbReference>
<feature type="binding site" evidence="10">
    <location>
        <position position="444"/>
    </location>
    <ligand>
        <name>L-glutamate</name>
        <dbReference type="ChEBI" id="CHEBI:29985"/>
    </ligand>
</feature>
<evidence type="ECO:0000256" key="1">
    <source>
        <dbReference type="ARBA" id="ARBA00001049"/>
    </source>
</evidence>
<evidence type="ECO:0000256" key="2">
    <source>
        <dbReference type="ARBA" id="ARBA00001089"/>
    </source>
</evidence>
<evidence type="ECO:0000256" key="6">
    <source>
        <dbReference type="ARBA" id="ARBA00023145"/>
    </source>
</evidence>
<dbReference type="InterPro" id="IPR051792">
    <property type="entry name" value="GGT_bact"/>
</dbReference>
<dbReference type="GeneID" id="89499288"/>
<dbReference type="PRINTS" id="PR01210">
    <property type="entry name" value="GGTRANSPTASE"/>
</dbReference>
<accession>M8DLJ1</accession>
<dbReference type="GO" id="GO:0006751">
    <property type="term" value="P:glutathione catabolic process"/>
    <property type="evidence" value="ECO:0007669"/>
    <property type="project" value="UniProtKB-UniRule"/>
</dbReference>
<keyword evidence="7 11" id="KW-0012">Acyltransferase</keyword>
<dbReference type="GO" id="GO:0036374">
    <property type="term" value="F:glutathione hydrolase activity"/>
    <property type="evidence" value="ECO:0007669"/>
    <property type="project" value="UniProtKB-UniRule"/>
</dbReference>
<dbReference type="PANTHER" id="PTHR43199:SF1">
    <property type="entry name" value="GLUTATHIONE HYDROLASE PROENZYME"/>
    <property type="match status" value="1"/>
</dbReference>
<proteinExistence type="inferred from homology"/>
<comment type="PTM">
    <text evidence="11">Cleaved by autocatalysis into a large and a small subunit.</text>
</comment>
<dbReference type="Pfam" id="PF07833">
    <property type="entry name" value="Cu_amine_oxidN1"/>
    <property type="match status" value="1"/>
</dbReference>
<feature type="active site" description="Nucleophile" evidence="9">
    <location>
        <position position="402"/>
    </location>
</feature>
<evidence type="ECO:0000256" key="4">
    <source>
        <dbReference type="ARBA" id="ARBA00022679"/>
    </source>
</evidence>
<dbReference type="PATRIC" id="fig|1300222.3.peg.423"/>
<gene>
    <name evidence="14" type="ORF">I532_02060</name>
</gene>
<evidence type="ECO:0000256" key="8">
    <source>
        <dbReference type="ARBA" id="ARBA00047417"/>
    </source>
</evidence>
<dbReference type="Pfam" id="PF01019">
    <property type="entry name" value="G_glu_transpept"/>
    <property type="match status" value="1"/>
</dbReference>
<keyword evidence="5 11" id="KW-0378">Hydrolase</keyword>
<dbReference type="GO" id="GO:0103068">
    <property type="term" value="F:leukotriene C4 gamma-glutamyl transferase activity"/>
    <property type="evidence" value="ECO:0007669"/>
    <property type="project" value="UniProtKB-EC"/>
</dbReference>
<dbReference type="InterPro" id="IPR029055">
    <property type="entry name" value="Ntn_hydrolases_N"/>
</dbReference>
<protein>
    <recommendedName>
        <fullName evidence="11">Glutathione hydrolase proenzyme</fullName>
        <ecNumber evidence="11">2.3.2.2</ecNumber>
        <ecNumber evidence="11">3.4.19.13</ecNumber>
    </recommendedName>
    <component>
        <recommendedName>
            <fullName evidence="11">Glutathione hydrolase large chain</fullName>
        </recommendedName>
    </component>
    <component>
        <recommendedName>
            <fullName evidence="11">Glutathione hydrolase small chain</fullName>
        </recommendedName>
    </component>
</protein>
<comment type="catalytic activity">
    <reaction evidence="2 11">
        <text>glutathione + H2O = L-cysteinylglycine + L-glutamate</text>
        <dbReference type="Rhea" id="RHEA:28807"/>
        <dbReference type="ChEBI" id="CHEBI:15377"/>
        <dbReference type="ChEBI" id="CHEBI:29985"/>
        <dbReference type="ChEBI" id="CHEBI:57925"/>
        <dbReference type="ChEBI" id="CHEBI:61694"/>
        <dbReference type="EC" id="3.4.19.13"/>
    </reaction>
</comment>
<evidence type="ECO:0000256" key="3">
    <source>
        <dbReference type="ARBA" id="ARBA00009381"/>
    </source>
</evidence>
<dbReference type="NCBIfam" id="TIGR00066">
    <property type="entry name" value="g_glut_trans"/>
    <property type="match status" value="1"/>
</dbReference>
<feature type="binding site" evidence="10">
    <location>
        <begin position="463"/>
        <end position="464"/>
    </location>
    <ligand>
        <name>L-glutamate</name>
        <dbReference type="ChEBI" id="CHEBI:29985"/>
    </ligand>
</feature>
<name>M8DLJ1_9BACL</name>
<feature type="signal peptide" evidence="12">
    <location>
        <begin position="1"/>
        <end position="31"/>
    </location>
</feature>
<evidence type="ECO:0000256" key="7">
    <source>
        <dbReference type="ARBA" id="ARBA00023315"/>
    </source>
</evidence>
<keyword evidence="6 11" id="KW-0865">Zymogen</keyword>
<sequence length="683" mass="73490">MRKVKATTKTKLQAIVSSAASFLLLAVPMQAKVPGIPEGTTGATKGIVAVSHPAAAQVGKDILQQGGNAVDAAAGIQLALNVVEPQMSGIGGGGFMMIYLKKEGKITVIDSREMAPKAVDPKLFLDKDGKPVPFEERHTNGKAVGVPGTLLGLDTALKKYGTMKLGEVIDPAIALAEKGVPVNWITAQHIADSAEKLQKHGTAGRVFVPDGKALKPGELLIQPELAKTFKLIKEKGTDALYKGEIGEALVKEVQRTGGAMTMQDLKNYVVKEREPVKGTFRGYEVVSMAPPSSGGLTLIQILKLMEGFDNKKDGPLSAAYLHRLIEANHLAYADRAAYMADEDFYPVPKKGLIHDEYISERRKLINPEKASSDVKAGDPWRYEGKKAVKAMSQVEVSPVKQTTHFAVMDKWGNLVSYTTTIEDVFGSGIMVPGYGFMLNNELTDFDAVPGGVNQVEPGKRPRSSMTPTIVLKDGKPFMAVGSPGGSTIIASVSQTILNVLEHDMPIQEAILSPRIFSSSYPTVSWEAGIDQDVILQLMGMGHAFKAQPENIGNVQAIIYDLENGRMYGGADNTREGTVLGVDAVAYTSAEPPAPKESPKAAFQIKVNGNLYPYTADQLAWYKGEPYVQADKLLLGLHAKPGSFQSEQAFIDGRAFLPVKKVAEGLGFTVTWDAKEKVVSLQKQ</sequence>
<dbReference type="InterPro" id="IPR000101">
    <property type="entry name" value="GGT_peptidase"/>
</dbReference>
<dbReference type="EMBL" id="APBN01000001">
    <property type="protein sequence ID" value="EMT54352.1"/>
    <property type="molecule type" value="Genomic_DNA"/>
</dbReference>
<reference evidence="14 15" key="1">
    <citation type="submission" date="2013-03" db="EMBL/GenBank/DDBJ databases">
        <title>Assembly of a new bacterial strain Brevibacillus borstelensis AK1.</title>
        <authorList>
            <person name="Rajan I."/>
            <person name="PoliReddy D."/>
            <person name="Sugumar T."/>
            <person name="Rathinam K."/>
            <person name="Alqarawi S."/>
            <person name="Khalil A.B."/>
            <person name="Sivakumar N."/>
        </authorList>
    </citation>
    <scope>NUCLEOTIDE SEQUENCE [LARGE SCALE GENOMIC DNA]</scope>
    <source>
        <strain evidence="14 15">AK1</strain>
    </source>
</reference>
<dbReference type="PANTHER" id="PTHR43199">
    <property type="entry name" value="GLUTATHIONE HYDROLASE"/>
    <property type="match status" value="1"/>
</dbReference>
<feature type="chain" id="PRO_5004095119" description="Glutathione hydrolase proenzyme" evidence="12">
    <location>
        <begin position="32"/>
        <end position="683"/>
    </location>
</feature>
<keyword evidence="11" id="KW-0317">Glutathione biosynthesis</keyword>
<comment type="subunit">
    <text evidence="11">This enzyme consists of two polypeptide chains, which are synthesized in precursor form from a single polypeptide.</text>
</comment>
<evidence type="ECO:0000256" key="11">
    <source>
        <dbReference type="RuleBase" id="RU368036"/>
    </source>
</evidence>
<evidence type="ECO:0000313" key="15">
    <source>
        <dbReference type="Proteomes" id="UP000012081"/>
    </source>
</evidence>
<dbReference type="EC" id="3.4.19.13" evidence="11"/>
<keyword evidence="12" id="KW-0732">Signal</keyword>
<dbReference type="STRING" id="1300222.I532_02060"/>
<keyword evidence="4 11" id="KW-0808">Transferase</keyword>
<dbReference type="GO" id="GO:0006750">
    <property type="term" value="P:glutathione biosynthetic process"/>
    <property type="evidence" value="ECO:0007669"/>
    <property type="project" value="UniProtKB-KW"/>
</dbReference>
<dbReference type="OrthoDB" id="9781342at2"/>
<dbReference type="RefSeq" id="WP_003386085.1">
    <property type="nucleotide sequence ID" value="NZ_APBN01000001.1"/>
</dbReference>
<comment type="similarity">
    <text evidence="3 11">Belongs to the gamma-glutamyltransferase family.</text>
</comment>
<comment type="pathway">
    <text evidence="11">Sulfur metabolism; glutathione metabolism.</text>
</comment>
<comment type="caution">
    <text evidence="14">The sequence shown here is derived from an EMBL/GenBank/DDBJ whole genome shotgun (WGS) entry which is preliminary data.</text>
</comment>
<keyword evidence="15" id="KW-1185">Reference proteome</keyword>
<evidence type="ECO:0000256" key="9">
    <source>
        <dbReference type="PIRSR" id="PIRSR600101-1"/>
    </source>
</evidence>
<dbReference type="InterPro" id="IPR043138">
    <property type="entry name" value="GGT_lsub"/>
</dbReference>
<feature type="domain" description="Copper amine oxidase-like N-terminal" evidence="13">
    <location>
        <begin position="646"/>
        <end position="682"/>
    </location>
</feature>
<dbReference type="SUPFAM" id="SSF56235">
    <property type="entry name" value="N-terminal nucleophile aminohydrolases (Ntn hydrolases)"/>
    <property type="match status" value="1"/>
</dbReference>
<dbReference type="AlphaFoldDB" id="M8DLJ1"/>
<comment type="catalytic activity">
    <reaction evidence="8 11">
        <text>an N-terminal (5-L-glutamyl)-[peptide] + an alpha-amino acid = 5-L-glutamyl amino acid + an N-terminal L-alpha-aminoacyl-[peptide]</text>
        <dbReference type="Rhea" id="RHEA:23904"/>
        <dbReference type="Rhea" id="RHEA-COMP:9780"/>
        <dbReference type="Rhea" id="RHEA-COMP:9795"/>
        <dbReference type="ChEBI" id="CHEBI:77644"/>
        <dbReference type="ChEBI" id="CHEBI:78597"/>
        <dbReference type="ChEBI" id="CHEBI:78599"/>
        <dbReference type="ChEBI" id="CHEBI:78608"/>
        <dbReference type="EC" id="2.3.2.2"/>
    </reaction>
</comment>
<evidence type="ECO:0000256" key="5">
    <source>
        <dbReference type="ARBA" id="ARBA00022801"/>
    </source>
</evidence>